<dbReference type="Proteomes" id="UP000830115">
    <property type="component" value="Chromosome"/>
</dbReference>
<feature type="domain" description="NACHT" evidence="1">
    <location>
        <begin position="272"/>
        <end position="610"/>
    </location>
</feature>
<dbReference type="Pfam" id="PF05729">
    <property type="entry name" value="NACHT"/>
    <property type="match status" value="1"/>
</dbReference>
<dbReference type="EMBL" id="CP086322">
    <property type="protein sequence ID" value="UQA93914.1"/>
    <property type="molecule type" value="Genomic_DNA"/>
</dbReference>
<gene>
    <name evidence="2" type="ORF">K9S39_20380</name>
</gene>
<dbReference type="PROSITE" id="PS50837">
    <property type="entry name" value="NACHT"/>
    <property type="match status" value="1"/>
</dbReference>
<dbReference type="PANTHER" id="PTHR46844">
    <property type="entry name" value="SLR5058 PROTEIN"/>
    <property type="match status" value="1"/>
</dbReference>
<sequence>MEPSAVGIRLASGVVAPLVRKLFVKEGPGAGLVTRPVRISGLVSFKGEKRTLSDKDLRKLAAELVTRAVRAAGPGERPLPEDEESALADALATTLRGLGELDMDDVQAVLLGHSALAERLALAAPHTPRALSRDAELLHHALLGTACLHIVHFFTQRSTFVARTLVEQTRTLDGVITKIDEFLDGHPSPRTADLAFERTYLPYIARKHSRLTIYGIDLAHSPDRWPLDSTYLSLGATSPRPRTAFGLSDEWLVGGGPPLPPQRADRALADFDRVLLRGVAGSGKTTLIHWLAVSCTKDPADTPLPHLYGRIPFVLPLRTLTRSGGALPTPDRFLAAVGCPLSGAQPDGWAERVLSQGRALLLIDGIDEAPEDDREAVRGRLRDWAARYPDTVCIVTSRPSAVPYEWLADDGFTELSLAPMSREDVAAFIQRWHRAAAQQNPADLDRLGHYEHTLLNAVRITRDLGRLATNPLMCGLLCALHRDRRGYLPHGRKELYDAALSMLLERRDRERAMVPTDGVELTRQPKIQLLQKLAHWMLINGRSEMDRETAIATLAAHLPAVPDAARQGGPEEVFRHLLNRTGLLREPTPSTVDFVHRTFQDYLAARATVQQHDFALLLEHAHHDAWEDVIRMAVALARPDECAALLDGLLAPHAGIRAAEARHRKLLAAACLEHAAELAPDVRARVRRFTRDMVRPSTPAAARALGWIGSIVLEMLPDPAHASDDEALLLAITATSIADDMAIDYLTGLRDRAHHDIRAQLAGAWRHYDTARYARDIIAHLEPEELYFPVTDLEELHTLRRLGGRPHLRIAGHFTPEQLIEGIAPAEGLTRLWLAYDLGASMEWLSAFPKLDTLRVGRRLPPVTGVPDGIRVIQ</sequence>
<dbReference type="InterPro" id="IPR007111">
    <property type="entry name" value="NACHT_NTPase"/>
</dbReference>
<evidence type="ECO:0000313" key="2">
    <source>
        <dbReference type="EMBL" id="UQA93914.1"/>
    </source>
</evidence>
<proteinExistence type="predicted"/>
<accession>A0ABY4MAV0</accession>
<evidence type="ECO:0000259" key="1">
    <source>
        <dbReference type="PROSITE" id="PS50837"/>
    </source>
</evidence>
<dbReference type="PANTHER" id="PTHR46844:SF1">
    <property type="entry name" value="SLR5058 PROTEIN"/>
    <property type="match status" value="1"/>
</dbReference>
<dbReference type="Gene3D" id="3.40.50.300">
    <property type="entry name" value="P-loop containing nucleotide triphosphate hydrolases"/>
    <property type="match status" value="1"/>
</dbReference>
<reference evidence="2" key="1">
    <citation type="submission" date="2021-10" db="EMBL/GenBank/DDBJ databases">
        <title>Streptomyces nigrumlapis sp.nov.,an antimicrobial producing actinobacterium isolated from Black Gobi rocks.</title>
        <authorList>
            <person name="Wen Y."/>
            <person name="Zhang W."/>
            <person name="Liu X.G."/>
        </authorList>
    </citation>
    <scope>NUCLEOTIDE SEQUENCE</scope>
    <source>
        <strain evidence="2">ST13-2-2</strain>
    </source>
</reference>
<organism evidence="2 3">
    <name type="scientific">Streptomyces halobius</name>
    <dbReference type="NCBI Taxonomy" id="2879846"/>
    <lineage>
        <taxon>Bacteria</taxon>
        <taxon>Bacillati</taxon>
        <taxon>Actinomycetota</taxon>
        <taxon>Actinomycetes</taxon>
        <taxon>Kitasatosporales</taxon>
        <taxon>Streptomycetaceae</taxon>
        <taxon>Streptomyces</taxon>
    </lineage>
</organism>
<dbReference type="Pfam" id="PF22733">
    <property type="entry name" value="NNH1"/>
    <property type="match status" value="1"/>
</dbReference>
<dbReference type="SUPFAM" id="SSF52540">
    <property type="entry name" value="P-loop containing nucleoside triphosphate hydrolases"/>
    <property type="match status" value="1"/>
</dbReference>
<protein>
    <submittedName>
        <fullName evidence="2">NACHT domain-containing protein</fullName>
    </submittedName>
</protein>
<keyword evidence="3" id="KW-1185">Reference proteome</keyword>
<dbReference type="InterPro" id="IPR054547">
    <property type="entry name" value="NNH1"/>
</dbReference>
<evidence type="ECO:0000313" key="3">
    <source>
        <dbReference type="Proteomes" id="UP000830115"/>
    </source>
</evidence>
<name>A0ABY4MAV0_9ACTN</name>
<dbReference type="RefSeq" id="WP_248864784.1">
    <property type="nucleotide sequence ID" value="NZ_CP086322.1"/>
</dbReference>
<dbReference type="InterPro" id="IPR027417">
    <property type="entry name" value="P-loop_NTPase"/>
</dbReference>